<comment type="caution">
    <text evidence="8">The sequence shown here is derived from an EMBL/GenBank/DDBJ whole genome shotgun (WGS) entry which is preliminary data.</text>
</comment>
<accession>A0ABQ0G2A0</accession>
<dbReference type="InterPro" id="IPR052337">
    <property type="entry name" value="SAT4-like"/>
</dbReference>
<dbReference type="Pfam" id="PF20684">
    <property type="entry name" value="Fung_rhodopsin"/>
    <property type="match status" value="1"/>
</dbReference>
<feature type="domain" description="Rhodopsin" evidence="7">
    <location>
        <begin position="43"/>
        <end position="280"/>
    </location>
</feature>
<evidence type="ECO:0000256" key="4">
    <source>
        <dbReference type="ARBA" id="ARBA00023136"/>
    </source>
</evidence>
<evidence type="ECO:0000256" key="5">
    <source>
        <dbReference type="ARBA" id="ARBA00038359"/>
    </source>
</evidence>
<protein>
    <recommendedName>
        <fullName evidence="7">Rhodopsin domain-containing protein</fullName>
    </recommendedName>
</protein>
<comment type="subcellular location">
    <subcellularLocation>
        <location evidence="1">Membrane</location>
        <topology evidence="1">Multi-pass membrane protein</topology>
    </subcellularLocation>
</comment>
<evidence type="ECO:0000256" key="6">
    <source>
        <dbReference type="SAM" id="Phobius"/>
    </source>
</evidence>
<evidence type="ECO:0000313" key="8">
    <source>
        <dbReference type="EMBL" id="GAB1311861.1"/>
    </source>
</evidence>
<name>A0ABQ0G2A0_9PEZI</name>
<keyword evidence="2 6" id="KW-0812">Transmembrane</keyword>
<feature type="transmembrane region" description="Helical" evidence="6">
    <location>
        <begin position="180"/>
        <end position="205"/>
    </location>
</feature>
<gene>
    <name evidence="8" type="ORF">MFIFM68171_02071</name>
</gene>
<comment type="similarity">
    <text evidence="5">Belongs to the SAT4 family.</text>
</comment>
<keyword evidence="4 6" id="KW-0472">Membrane</keyword>
<dbReference type="Proteomes" id="UP001628179">
    <property type="component" value="Unassembled WGS sequence"/>
</dbReference>
<feature type="transmembrane region" description="Helical" evidence="6">
    <location>
        <begin position="108"/>
        <end position="126"/>
    </location>
</feature>
<dbReference type="PANTHER" id="PTHR33048:SF47">
    <property type="entry name" value="INTEGRAL MEMBRANE PROTEIN-RELATED"/>
    <property type="match status" value="1"/>
</dbReference>
<evidence type="ECO:0000259" key="7">
    <source>
        <dbReference type="Pfam" id="PF20684"/>
    </source>
</evidence>
<keyword evidence="3 6" id="KW-1133">Transmembrane helix</keyword>
<feature type="transmembrane region" description="Helical" evidence="6">
    <location>
        <begin position="138"/>
        <end position="160"/>
    </location>
</feature>
<dbReference type="PANTHER" id="PTHR33048">
    <property type="entry name" value="PTH11-LIKE INTEGRAL MEMBRANE PROTEIN (AFU_ORTHOLOGUE AFUA_5G11245)"/>
    <property type="match status" value="1"/>
</dbReference>
<evidence type="ECO:0000256" key="3">
    <source>
        <dbReference type="ARBA" id="ARBA00022989"/>
    </source>
</evidence>
<proteinExistence type="inferred from homology"/>
<evidence type="ECO:0000256" key="2">
    <source>
        <dbReference type="ARBA" id="ARBA00022692"/>
    </source>
</evidence>
<evidence type="ECO:0000313" key="9">
    <source>
        <dbReference type="Proteomes" id="UP001628179"/>
    </source>
</evidence>
<organism evidence="8 9">
    <name type="scientific">Madurella fahalii</name>
    <dbReference type="NCBI Taxonomy" id="1157608"/>
    <lineage>
        <taxon>Eukaryota</taxon>
        <taxon>Fungi</taxon>
        <taxon>Dikarya</taxon>
        <taxon>Ascomycota</taxon>
        <taxon>Pezizomycotina</taxon>
        <taxon>Sordariomycetes</taxon>
        <taxon>Sordariomycetidae</taxon>
        <taxon>Sordariales</taxon>
        <taxon>Sordariales incertae sedis</taxon>
        <taxon>Madurella</taxon>
    </lineage>
</organism>
<keyword evidence="9" id="KW-1185">Reference proteome</keyword>
<dbReference type="RefSeq" id="XP_070913594.1">
    <property type="nucleotide sequence ID" value="XM_071057493.1"/>
</dbReference>
<dbReference type="InterPro" id="IPR049326">
    <property type="entry name" value="Rhodopsin_dom_fungi"/>
</dbReference>
<evidence type="ECO:0000256" key="1">
    <source>
        <dbReference type="ARBA" id="ARBA00004141"/>
    </source>
</evidence>
<feature type="transmembrane region" description="Helical" evidence="6">
    <location>
        <begin position="217"/>
        <end position="237"/>
    </location>
</feature>
<sequence length="364" mass="40628">MAPSAFSAQRSVDAVAPTKEDLSGTIIACAGIMMALSTLAVALRFYVRLWMFRTVASEDWCILAAWVFTLVATGGTVKEAQLALGRHMDEVPPENIGAFLHTTYIKTLFYNLSLFLTKVSILLLYLRVLKTFDYLRKAMWVTLGVVVVCNIWALAMYFSMCIPLRKMWEPTVDGYCHPYEVWWTLMYIHIVTDFVIFLLPIPVVVTMTIPRPQKVGLLFVFCVGFFVCLISILRAIWLNARYPRPDMTWDLTSIANWSSVEINIAIVCACLTTLKPLFQKFFRPWIDRLLSPRTGSETGCGSRPLTIGSSPLQAFRARYLRSPRHTTTAEGIAATVVELGTAGTSTLGKMKSSDAEDTCGQSGA</sequence>
<feature type="transmembrane region" description="Helical" evidence="6">
    <location>
        <begin position="25"/>
        <end position="47"/>
    </location>
</feature>
<dbReference type="GeneID" id="98172816"/>
<reference evidence="8 9" key="1">
    <citation type="submission" date="2024-09" db="EMBL/GenBank/DDBJ databases">
        <title>Itraconazole resistance in Madurella fahalii resulting from another homologue of gene encoding cytochrome P450 14-alpha sterol demethylase (CYP51).</title>
        <authorList>
            <person name="Yoshioka I."/>
            <person name="Fahal A.H."/>
            <person name="Kaneko S."/>
            <person name="Yaguchi T."/>
        </authorList>
    </citation>
    <scope>NUCLEOTIDE SEQUENCE [LARGE SCALE GENOMIC DNA]</scope>
    <source>
        <strain evidence="8 9">IFM 68171</strain>
    </source>
</reference>
<dbReference type="EMBL" id="BAAFSV010000001">
    <property type="protein sequence ID" value="GAB1311861.1"/>
    <property type="molecule type" value="Genomic_DNA"/>
</dbReference>
<feature type="transmembrane region" description="Helical" evidence="6">
    <location>
        <begin position="59"/>
        <end position="77"/>
    </location>
</feature>